<dbReference type="PANTHER" id="PTHR48111:SF4">
    <property type="entry name" value="DNA-BINDING DUAL TRANSCRIPTIONAL REGULATOR OMPR"/>
    <property type="match status" value="1"/>
</dbReference>
<dbReference type="InterPro" id="IPR001789">
    <property type="entry name" value="Sig_transdc_resp-reg_receiver"/>
</dbReference>
<evidence type="ECO:0000256" key="6">
    <source>
        <dbReference type="PROSITE-ProRule" id="PRU01091"/>
    </source>
</evidence>
<dbReference type="SMART" id="SM00448">
    <property type="entry name" value="REC"/>
    <property type="match status" value="1"/>
</dbReference>
<sequence length="259" mass="28060">MSETGARGNAVVIEDDADIRFLLEVTLGQAGFAVTSAPNGQAGVDAVRELQPVITTLDISLPDFDGFEVARRIRAFSDTYILMLTGRADEIDTLLGLEAGADDYVTKPFRPREIRARIEALLRRPRAVAGEAPPAEPPAGAKAAVTPDDDALIVHGDLRLDRDARVVELGGTLLELTRSEFDILTALLSNPRRVLTKSQLAGVLWSEGYDTGLEATDADRRSVEVHVANLRRKLGEDATSPRYVETVRGVGYRLALSAR</sequence>
<dbReference type="InterPro" id="IPR036388">
    <property type="entry name" value="WH-like_DNA-bd_sf"/>
</dbReference>
<dbReference type="PANTHER" id="PTHR48111">
    <property type="entry name" value="REGULATOR OF RPOS"/>
    <property type="match status" value="1"/>
</dbReference>
<evidence type="ECO:0000256" key="5">
    <source>
        <dbReference type="PROSITE-ProRule" id="PRU00169"/>
    </source>
</evidence>
<dbReference type="CDD" id="cd17574">
    <property type="entry name" value="REC_OmpR"/>
    <property type="match status" value="1"/>
</dbReference>
<dbReference type="RefSeq" id="WP_251840673.1">
    <property type="nucleotide sequence ID" value="NZ_JACSPO010000013.1"/>
</dbReference>
<dbReference type="Pfam" id="PF00486">
    <property type="entry name" value="Trans_reg_C"/>
    <property type="match status" value="1"/>
</dbReference>
<dbReference type="Gene3D" id="1.10.10.10">
    <property type="entry name" value="Winged helix-like DNA-binding domain superfamily/Winged helix DNA-binding domain"/>
    <property type="match status" value="1"/>
</dbReference>
<dbReference type="Gene3D" id="6.10.250.690">
    <property type="match status" value="1"/>
</dbReference>
<dbReference type="InterPro" id="IPR039420">
    <property type="entry name" value="WalR-like"/>
</dbReference>
<evidence type="ECO:0000259" key="7">
    <source>
        <dbReference type="PROSITE" id="PS50110"/>
    </source>
</evidence>
<keyword evidence="4" id="KW-0804">Transcription</keyword>
<keyword evidence="2" id="KW-0805">Transcription regulation</keyword>
<evidence type="ECO:0000313" key="10">
    <source>
        <dbReference type="Proteomes" id="UP000661894"/>
    </source>
</evidence>
<dbReference type="InterPro" id="IPR001867">
    <property type="entry name" value="OmpR/PhoB-type_DNA-bd"/>
</dbReference>
<keyword evidence="3 6" id="KW-0238">DNA-binding</keyword>
<feature type="domain" description="OmpR/PhoB-type" evidence="8">
    <location>
        <begin position="150"/>
        <end position="256"/>
    </location>
</feature>
<organism evidence="9 10">
    <name type="scientific">Oceanitalea stevensii</name>
    <dbReference type="NCBI Taxonomy" id="2763072"/>
    <lineage>
        <taxon>Bacteria</taxon>
        <taxon>Bacillati</taxon>
        <taxon>Actinomycetota</taxon>
        <taxon>Actinomycetes</taxon>
        <taxon>Micrococcales</taxon>
        <taxon>Bogoriellaceae</taxon>
        <taxon>Georgenia</taxon>
    </lineage>
</organism>
<feature type="domain" description="Response regulatory" evidence="7">
    <location>
        <begin position="9"/>
        <end position="122"/>
    </location>
</feature>
<dbReference type="PROSITE" id="PS51755">
    <property type="entry name" value="OMPR_PHOB"/>
    <property type="match status" value="1"/>
</dbReference>
<feature type="DNA-binding region" description="OmpR/PhoB-type" evidence="6">
    <location>
        <begin position="150"/>
        <end position="256"/>
    </location>
</feature>
<protein>
    <submittedName>
        <fullName evidence="9">Response regulator transcription factor</fullName>
    </submittedName>
</protein>
<evidence type="ECO:0000256" key="4">
    <source>
        <dbReference type="ARBA" id="ARBA00023163"/>
    </source>
</evidence>
<keyword evidence="10" id="KW-1185">Reference proteome</keyword>
<feature type="modified residue" description="4-aspartylphosphate" evidence="5">
    <location>
        <position position="58"/>
    </location>
</feature>
<dbReference type="SUPFAM" id="SSF52172">
    <property type="entry name" value="CheY-like"/>
    <property type="match status" value="1"/>
</dbReference>
<dbReference type="Proteomes" id="UP000661894">
    <property type="component" value="Unassembled WGS sequence"/>
</dbReference>
<evidence type="ECO:0000313" key="9">
    <source>
        <dbReference type="EMBL" id="MBD8063574.1"/>
    </source>
</evidence>
<dbReference type="SMART" id="SM00862">
    <property type="entry name" value="Trans_reg_C"/>
    <property type="match status" value="1"/>
</dbReference>
<dbReference type="EMBL" id="JACSPO010000013">
    <property type="protein sequence ID" value="MBD8063574.1"/>
    <property type="molecule type" value="Genomic_DNA"/>
</dbReference>
<dbReference type="SUPFAM" id="SSF46894">
    <property type="entry name" value="C-terminal effector domain of the bipartite response regulators"/>
    <property type="match status" value="1"/>
</dbReference>
<evidence type="ECO:0000256" key="3">
    <source>
        <dbReference type="ARBA" id="ARBA00023125"/>
    </source>
</evidence>
<gene>
    <name evidence="9" type="ORF">H9624_14725</name>
</gene>
<evidence type="ECO:0000256" key="2">
    <source>
        <dbReference type="ARBA" id="ARBA00023015"/>
    </source>
</evidence>
<dbReference type="Gene3D" id="3.40.50.2300">
    <property type="match status" value="1"/>
</dbReference>
<dbReference type="InterPro" id="IPR011006">
    <property type="entry name" value="CheY-like_superfamily"/>
</dbReference>
<proteinExistence type="predicted"/>
<comment type="caution">
    <text evidence="9">The sequence shown here is derived from an EMBL/GenBank/DDBJ whole genome shotgun (WGS) entry which is preliminary data.</text>
</comment>
<dbReference type="InterPro" id="IPR016032">
    <property type="entry name" value="Sig_transdc_resp-reg_C-effctor"/>
</dbReference>
<evidence type="ECO:0000256" key="1">
    <source>
        <dbReference type="ARBA" id="ARBA00022553"/>
    </source>
</evidence>
<accession>A0ABR8Z5H8</accession>
<dbReference type="PROSITE" id="PS50110">
    <property type="entry name" value="RESPONSE_REGULATORY"/>
    <property type="match status" value="1"/>
</dbReference>
<dbReference type="Pfam" id="PF00072">
    <property type="entry name" value="Response_reg"/>
    <property type="match status" value="1"/>
</dbReference>
<name>A0ABR8Z5H8_9MICO</name>
<reference evidence="9 10" key="1">
    <citation type="submission" date="2020-08" db="EMBL/GenBank/DDBJ databases">
        <title>A Genomic Blueprint of the Chicken Gut Microbiome.</title>
        <authorList>
            <person name="Gilroy R."/>
            <person name="Ravi A."/>
            <person name="Getino M."/>
            <person name="Pursley I."/>
            <person name="Horton D.L."/>
            <person name="Alikhan N.-F."/>
            <person name="Baker D."/>
            <person name="Gharbi K."/>
            <person name="Hall N."/>
            <person name="Watson M."/>
            <person name="Adriaenssens E.M."/>
            <person name="Foster-Nyarko E."/>
            <person name="Jarju S."/>
            <person name="Secka A."/>
            <person name="Antonio M."/>
            <person name="Oren A."/>
            <person name="Chaudhuri R."/>
            <person name="La Ragione R.M."/>
            <person name="Hildebrand F."/>
            <person name="Pallen M.J."/>
        </authorList>
    </citation>
    <scope>NUCLEOTIDE SEQUENCE [LARGE SCALE GENOMIC DNA]</scope>
    <source>
        <strain evidence="9 10">Sa1BUA1</strain>
    </source>
</reference>
<keyword evidence="1 5" id="KW-0597">Phosphoprotein</keyword>
<dbReference type="CDD" id="cd00383">
    <property type="entry name" value="trans_reg_C"/>
    <property type="match status" value="1"/>
</dbReference>
<evidence type="ECO:0000259" key="8">
    <source>
        <dbReference type="PROSITE" id="PS51755"/>
    </source>
</evidence>